<organism evidence="4 5">
    <name type="scientific">Clostridium aminobutyricum</name>
    <dbReference type="NCBI Taxonomy" id="33953"/>
    <lineage>
        <taxon>Bacteria</taxon>
        <taxon>Bacillati</taxon>
        <taxon>Bacillota</taxon>
        <taxon>Clostridia</taxon>
        <taxon>Eubacteriales</taxon>
        <taxon>Clostridiaceae</taxon>
        <taxon>Clostridium</taxon>
    </lineage>
</organism>
<reference evidence="4" key="1">
    <citation type="submission" date="2021-02" db="EMBL/GenBank/DDBJ databases">
        <title>Abyssanaerobacter marinus gen.nov., sp., nov, anaerobic bacterium isolated from the Onnuri vent field of Indian Ocean and suggestion of Mogibacteriaceae fam. nov., and proposal of reclassification of ambiguous this family's genus member.</title>
        <authorList>
            <person name="Kim Y.J."/>
            <person name="Yang J.-A."/>
        </authorList>
    </citation>
    <scope>NUCLEOTIDE SEQUENCE</scope>
    <source>
        <strain evidence="4">DSM 2634</strain>
    </source>
</reference>
<dbReference type="PANTHER" id="PTHR43038:SF3">
    <property type="entry name" value="ABC TRANSPORTER G FAMILY MEMBER 20 ISOFORM X1"/>
    <property type="match status" value="1"/>
</dbReference>
<dbReference type="GO" id="GO:0016887">
    <property type="term" value="F:ATP hydrolysis activity"/>
    <property type="evidence" value="ECO:0007669"/>
    <property type="project" value="InterPro"/>
</dbReference>
<sequence>MDEKKECIVLKNICKSYGNKQVLKDVSITVPYGAIYGLLGPSGCGKSTTVKIVAAISKATSGEAYVLGQPMPQLEMVHKIGYMAQSDALYGDLTANQNLKFFGALYGLKGKALDARIKEVLTLVNLLKDTNKKIDEFSGGMKRRLSLAMALLHKPEVLILDEPTVGIDPVLRKDIWEELYKLTADGITILVTTHVMDEAEKCNQLSMMREGRLIASGTPKQIQESVGASSLEEAFLHYGKENASES</sequence>
<evidence type="ECO:0000256" key="1">
    <source>
        <dbReference type="ARBA" id="ARBA00022741"/>
    </source>
</evidence>
<dbReference type="GO" id="GO:0005524">
    <property type="term" value="F:ATP binding"/>
    <property type="evidence" value="ECO:0007669"/>
    <property type="project" value="UniProtKB-KW"/>
</dbReference>
<keyword evidence="2 4" id="KW-0067">ATP-binding</keyword>
<dbReference type="PANTHER" id="PTHR43038">
    <property type="entry name" value="ATP-BINDING CASSETTE, SUB-FAMILY H, MEMBER 1"/>
    <property type="match status" value="1"/>
</dbReference>
<feature type="domain" description="ABC transporter" evidence="3">
    <location>
        <begin position="8"/>
        <end position="235"/>
    </location>
</feature>
<dbReference type="InterPro" id="IPR027417">
    <property type="entry name" value="P-loop_NTPase"/>
</dbReference>
<keyword evidence="5" id="KW-1185">Reference proteome</keyword>
<dbReference type="SUPFAM" id="SSF52540">
    <property type="entry name" value="P-loop containing nucleoside triphosphate hydrolases"/>
    <property type="match status" value="1"/>
</dbReference>
<dbReference type="InterPro" id="IPR003593">
    <property type="entry name" value="AAA+_ATPase"/>
</dbReference>
<keyword evidence="1" id="KW-0547">Nucleotide-binding</keyword>
<dbReference type="PROSITE" id="PS50893">
    <property type="entry name" value="ABC_TRANSPORTER_2"/>
    <property type="match status" value="1"/>
</dbReference>
<comment type="caution">
    <text evidence="4">The sequence shown here is derived from an EMBL/GenBank/DDBJ whole genome shotgun (WGS) entry which is preliminary data.</text>
</comment>
<dbReference type="Pfam" id="PF00005">
    <property type="entry name" value="ABC_tran"/>
    <property type="match status" value="1"/>
</dbReference>
<accession>A0A939D9G8</accession>
<dbReference type="InterPro" id="IPR017871">
    <property type="entry name" value="ABC_transporter-like_CS"/>
</dbReference>
<dbReference type="PROSITE" id="PS00211">
    <property type="entry name" value="ABC_TRANSPORTER_1"/>
    <property type="match status" value="1"/>
</dbReference>
<gene>
    <name evidence="4" type="ORF">JYB65_10995</name>
</gene>
<evidence type="ECO:0000313" key="4">
    <source>
        <dbReference type="EMBL" id="MBN7773889.1"/>
    </source>
</evidence>
<dbReference type="AlphaFoldDB" id="A0A939D9G8"/>
<dbReference type="EMBL" id="JAFJZZ010000005">
    <property type="protein sequence ID" value="MBN7773889.1"/>
    <property type="molecule type" value="Genomic_DNA"/>
</dbReference>
<proteinExistence type="predicted"/>
<name>A0A939D9G8_CLOAM</name>
<evidence type="ECO:0000256" key="2">
    <source>
        <dbReference type="ARBA" id="ARBA00022840"/>
    </source>
</evidence>
<dbReference type="RefSeq" id="WP_206582732.1">
    <property type="nucleotide sequence ID" value="NZ_JAFJZZ010000005.1"/>
</dbReference>
<evidence type="ECO:0000259" key="3">
    <source>
        <dbReference type="PROSITE" id="PS50893"/>
    </source>
</evidence>
<dbReference type="InterPro" id="IPR003439">
    <property type="entry name" value="ABC_transporter-like_ATP-bd"/>
</dbReference>
<dbReference type="SMART" id="SM00382">
    <property type="entry name" value="AAA"/>
    <property type="match status" value="1"/>
</dbReference>
<protein>
    <submittedName>
        <fullName evidence="4">ABC transporter ATP-binding protein</fullName>
    </submittedName>
</protein>
<dbReference type="Gene3D" id="3.40.50.300">
    <property type="entry name" value="P-loop containing nucleotide triphosphate hydrolases"/>
    <property type="match status" value="1"/>
</dbReference>
<evidence type="ECO:0000313" key="5">
    <source>
        <dbReference type="Proteomes" id="UP000664545"/>
    </source>
</evidence>
<dbReference type="Proteomes" id="UP000664545">
    <property type="component" value="Unassembled WGS sequence"/>
</dbReference>